<protein>
    <submittedName>
        <fullName evidence="1">Uncharacterized protein</fullName>
    </submittedName>
</protein>
<dbReference type="EMBL" id="JAAIYO010000001">
    <property type="protein sequence ID" value="MBE4747732.1"/>
    <property type="molecule type" value="Genomic_DNA"/>
</dbReference>
<sequence length="118" mass="13550">MDSRLPTPEQRREHVRALVRDCPPDERGLLRTRLFRETPPGPGDVPEANLKARCAVCWAPRTRREVLNELQDRPVATCKDKLCWRLWRKALKREWSLHERAKAALVDAFSGGEGACHA</sequence>
<name>A0ABR9PIJ4_9BACT</name>
<accession>A0ABR9PIJ4</accession>
<gene>
    <name evidence="1" type="ORF">G4177_06010</name>
</gene>
<dbReference type="Proteomes" id="UP001516472">
    <property type="component" value="Unassembled WGS sequence"/>
</dbReference>
<proteinExistence type="predicted"/>
<reference evidence="1 2" key="1">
    <citation type="submission" date="2020-02" db="EMBL/GenBank/DDBJ databases">
        <authorList>
            <person name="Babadi Z.K."/>
            <person name="Risdian C."/>
            <person name="Ebrahimipour G.H."/>
            <person name="Wink J."/>
        </authorList>
    </citation>
    <scope>NUCLEOTIDE SEQUENCE [LARGE SCALE GENOMIC DNA]</scope>
    <source>
        <strain evidence="1 2">ZKHCc1 1396</strain>
    </source>
</reference>
<dbReference type="RefSeq" id="WP_193347090.1">
    <property type="nucleotide sequence ID" value="NZ_CBCSIP010000161.1"/>
</dbReference>
<evidence type="ECO:0000313" key="1">
    <source>
        <dbReference type="EMBL" id="MBE4747732.1"/>
    </source>
</evidence>
<organism evidence="1 2">
    <name type="scientific">Corallococcus soli</name>
    <dbReference type="NCBI Taxonomy" id="2710757"/>
    <lineage>
        <taxon>Bacteria</taxon>
        <taxon>Pseudomonadati</taxon>
        <taxon>Myxococcota</taxon>
        <taxon>Myxococcia</taxon>
        <taxon>Myxococcales</taxon>
        <taxon>Cystobacterineae</taxon>
        <taxon>Myxococcaceae</taxon>
        <taxon>Corallococcus</taxon>
    </lineage>
</organism>
<comment type="caution">
    <text evidence="1">The sequence shown here is derived from an EMBL/GenBank/DDBJ whole genome shotgun (WGS) entry which is preliminary data.</text>
</comment>
<evidence type="ECO:0000313" key="2">
    <source>
        <dbReference type="Proteomes" id="UP001516472"/>
    </source>
</evidence>
<keyword evidence="2" id="KW-1185">Reference proteome</keyword>